<evidence type="ECO:0000256" key="3">
    <source>
        <dbReference type="ARBA" id="ARBA00022801"/>
    </source>
</evidence>
<keyword evidence="6" id="KW-0238">DNA-binding</keyword>
<evidence type="ECO:0000256" key="1">
    <source>
        <dbReference type="ARBA" id="ARBA00022730"/>
    </source>
</evidence>
<dbReference type="SUPFAM" id="SSF52540">
    <property type="entry name" value="P-loop containing nucleoside triphosphate hydrolases"/>
    <property type="match status" value="1"/>
</dbReference>
<protein>
    <submittedName>
        <fullName evidence="9">DNA mismatch repair protein MSH6</fullName>
    </submittedName>
</protein>
<dbReference type="SMART" id="SM00534">
    <property type="entry name" value="MUTSac"/>
    <property type="match status" value="1"/>
</dbReference>
<dbReference type="GO" id="GO:0006298">
    <property type="term" value="P:mismatch repair"/>
    <property type="evidence" value="ECO:0007669"/>
    <property type="project" value="InterPro"/>
</dbReference>
<dbReference type="Pfam" id="PF00488">
    <property type="entry name" value="MutS_V"/>
    <property type="match status" value="1"/>
</dbReference>
<dbReference type="Pfam" id="PF20297">
    <property type="entry name" value="MSSS"/>
    <property type="match status" value="1"/>
</dbReference>
<evidence type="ECO:0000256" key="6">
    <source>
        <dbReference type="ARBA" id="ARBA00023125"/>
    </source>
</evidence>
<dbReference type="InterPro" id="IPR005747">
    <property type="entry name" value="MutS2"/>
</dbReference>
<dbReference type="InterPro" id="IPR046893">
    <property type="entry name" value="MSSS"/>
</dbReference>
<dbReference type="SUPFAM" id="SSF48334">
    <property type="entry name" value="DNA repair protein MutS, domain III"/>
    <property type="match status" value="1"/>
</dbReference>
<dbReference type="STRING" id="1088818.A0A2I0AJM3"/>
<keyword evidence="4" id="KW-0067">ATP-binding</keyword>
<dbReference type="SMART" id="SM00533">
    <property type="entry name" value="MUTSd"/>
    <property type="match status" value="1"/>
</dbReference>
<dbReference type="EMBL" id="KZ451978">
    <property type="protein sequence ID" value="PKA55762.1"/>
    <property type="molecule type" value="Genomic_DNA"/>
</dbReference>
<dbReference type="NCBIfam" id="TIGR01069">
    <property type="entry name" value="mutS2"/>
    <property type="match status" value="1"/>
</dbReference>
<keyword evidence="5" id="KW-0694">RNA-binding</keyword>
<feature type="domain" description="Smr" evidence="8">
    <location>
        <begin position="919"/>
        <end position="990"/>
    </location>
</feature>
<dbReference type="InterPro" id="IPR002625">
    <property type="entry name" value="Smr_dom"/>
</dbReference>
<keyword evidence="10" id="KW-1185">Reference proteome</keyword>
<dbReference type="Gene3D" id="3.30.1370.110">
    <property type="match status" value="1"/>
</dbReference>
<dbReference type="InterPro" id="IPR045076">
    <property type="entry name" value="MutS"/>
</dbReference>
<name>A0A2I0AJM3_9ASPA</name>
<dbReference type="Pfam" id="PF01713">
    <property type="entry name" value="Smr"/>
    <property type="match status" value="1"/>
</dbReference>
<evidence type="ECO:0000313" key="10">
    <source>
        <dbReference type="Proteomes" id="UP000236161"/>
    </source>
</evidence>
<dbReference type="GO" id="GO:0140664">
    <property type="term" value="F:ATP-dependent DNA damage sensor activity"/>
    <property type="evidence" value="ECO:0007669"/>
    <property type="project" value="InterPro"/>
</dbReference>
<sequence length="990" mass="110262">MDALCYYRPIKNPLIRLFLPQIKLPRPLRCRVTETGCFMILGSAHDRSRLGSLEAKSSVSVSSPGEKYGHSGLENDFRQSGEEAERIRAAEELREETEEALDWRSVCSQVSAFASTATGREVCRNGELPVGRDRRESEKLLNQTAAAVLLSEPLDFSGVDVASDIVRKAVAKGFLTVRELCAVGRSLTSARRIFEQLLIISSMEESSDRYFPLVDILQNCDFLTELANKMSFCIDCNLFVILDRASMRLETVRLERRENIEKLEALLKEESNKVFKAGGVDDPLITKRRTRMCIAVKASHKSLLPEGIVLGMSSSGLTYFMEPKNAIQLNNMEVRLCNAEKAEEIAVMGILTSEIAGSKEKIFHLMEKILELDLACARGAYAQWFDAVFPTFSVDHEWHISNEKALLVDIEGIRHPLLLEPFLCDLSSNINLELRRTRMCNIDDEASETKNLAKLELVPIDIKIGTSTKVIVISGPNTGGKTVTMKTLGLASLMSKAGMFLPAKNKPRLPWFDQVLADIGDHQSLERSLSTFSGHISRLSKILQVTTGQSLILIDEIGNGTDPSEGVAISSSILQHLVECANLVVVTTHYADLSLLKATDSRFENAAMEFCIKTLQPTYRILWGSTGNSNALSIAKSIGFDQHVLYRAQEWAKKLAPNKQMERQDLLYKSLVEERGVLECKAREAASLLSEVKELYLEVVSSYNVNINNLIHHIAAVSVLVAFCTVSAKSFYPLIEAEAQDLSRREATLKASESRNLQQELKSARSQMETVIKNFEEQLPSAGPDQFNLILRRSESLIASIAATHQPTNNTLREGNDSLYVPKIGDRVYVKGLGDKVATVIEAPREDGVAMLQYGKIKVRVKKGDIRSIQLRMKDSIYGTSLQSRQLEKRQQYKKLFTEMKKDAEVSFGPAVRTSKNTVDLRGMRVEDASCNLEMAISAGKSYSVLFIIHGIGSGALKEHAINILRNHPRVVKYEEESPMNHGCTVAYIK</sequence>
<keyword evidence="3" id="KW-0378">Hydrolase</keyword>
<evidence type="ECO:0000256" key="5">
    <source>
        <dbReference type="ARBA" id="ARBA00022884"/>
    </source>
</evidence>
<dbReference type="Proteomes" id="UP000236161">
    <property type="component" value="Unassembled WGS sequence"/>
</dbReference>
<keyword evidence="1" id="KW-0699">rRNA-binding</keyword>
<dbReference type="InterPro" id="IPR007696">
    <property type="entry name" value="DNA_mismatch_repair_MutS_core"/>
</dbReference>
<accession>A0A2I0AJM3</accession>
<dbReference type="GO" id="GO:0045910">
    <property type="term" value="P:negative regulation of DNA recombination"/>
    <property type="evidence" value="ECO:0007669"/>
    <property type="project" value="InterPro"/>
</dbReference>
<evidence type="ECO:0000256" key="4">
    <source>
        <dbReference type="ARBA" id="ARBA00022840"/>
    </source>
</evidence>
<dbReference type="SUPFAM" id="SSF160443">
    <property type="entry name" value="SMR domain-like"/>
    <property type="match status" value="1"/>
</dbReference>
<reference evidence="9 10" key="1">
    <citation type="journal article" date="2017" name="Nature">
        <title>The Apostasia genome and the evolution of orchids.</title>
        <authorList>
            <person name="Zhang G.Q."/>
            <person name="Liu K.W."/>
            <person name="Li Z."/>
            <person name="Lohaus R."/>
            <person name="Hsiao Y.Y."/>
            <person name="Niu S.C."/>
            <person name="Wang J.Y."/>
            <person name="Lin Y.C."/>
            <person name="Xu Q."/>
            <person name="Chen L.J."/>
            <person name="Yoshida K."/>
            <person name="Fujiwara S."/>
            <person name="Wang Z.W."/>
            <person name="Zhang Y.Q."/>
            <person name="Mitsuda N."/>
            <person name="Wang M."/>
            <person name="Liu G.H."/>
            <person name="Pecoraro L."/>
            <person name="Huang H.X."/>
            <person name="Xiao X.J."/>
            <person name="Lin M."/>
            <person name="Wu X.Y."/>
            <person name="Wu W.L."/>
            <person name="Chen Y.Y."/>
            <person name="Chang S.B."/>
            <person name="Sakamoto S."/>
            <person name="Ohme-Takagi M."/>
            <person name="Yagi M."/>
            <person name="Zeng S.J."/>
            <person name="Shen C.Y."/>
            <person name="Yeh C.M."/>
            <person name="Luo Y.B."/>
            <person name="Tsai W.C."/>
            <person name="Van de Peer Y."/>
            <person name="Liu Z.J."/>
        </authorList>
    </citation>
    <scope>NUCLEOTIDE SEQUENCE [LARGE SCALE GENOMIC DNA]</scope>
    <source>
        <strain evidence="10">cv. Shenzhen</strain>
        <tissue evidence="9">Stem</tissue>
    </source>
</reference>
<dbReference type="InterPro" id="IPR036063">
    <property type="entry name" value="Smr_dom_sf"/>
</dbReference>
<keyword evidence="2" id="KW-0547">Nucleotide-binding</keyword>
<gene>
    <name evidence="9" type="primary">MSH6</name>
    <name evidence="9" type="ORF">AXF42_Ash012054</name>
</gene>
<dbReference type="GO" id="GO:0004519">
    <property type="term" value="F:endonuclease activity"/>
    <property type="evidence" value="ECO:0007669"/>
    <property type="project" value="UniProtKB-KW"/>
</dbReference>
<dbReference type="OrthoDB" id="1924787at2759"/>
<dbReference type="GO" id="GO:0005524">
    <property type="term" value="F:ATP binding"/>
    <property type="evidence" value="ECO:0007669"/>
    <property type="project" value="UniProtKB-KW"/>
</dbReference>
<evidence type="ECO:0000256" key="7">
    <source>
        <dbReference type="SAM" id="MobiDB-lite"/>
    </source>
</evidence>
<dbReference type="InterPro" id="IPR036187">
    <property type="entry name" value="DNA_mismatch_repair_MutS_sf"/>
</dbReference>
<dbReference type="InterPro" id="IPR000432">
    <property type="entry name" value="DNA_mismatch_repair_MutS_C"/>
</dbReference>
<evidence type="ECO:0000313" key="9">
    <source>
        <dbReference type="EMBL" id="PKA55762.1"/>
    </source>
</evidence>
<proteinExistence type="predicted"/>
<evidence type="ECO:0000256" key="2">
    <source>
        <dbReference type="ARBA" id="ARBA00022741"/>
    </source>
</evidence>
<dbReference type="GO" id="GO:0030983">
    <property type="term" value="F:mismatched DNA binding"/>
    <property type="evidence" value="ECO:0007669"/>
    <property type="project" value="InterPro"/>
</dbReference>
<dbReference type="PANTHER" id="PTHR48466">
    <property type="entry name" value="OS10G0509000 PROTEIN-RELATED"/>
    <property type="match status" value="1"/>
</dbReference>
<dbReference type="GO" id="GO:0019843">
    <property type="term" value="F:rRNA binding"/>
    <property type="evidence" value="ECO:0007669"/>
    <property type="project" value="UniProtKB-KW"/>
</dbReference>
<feature type="compositionally biased region" description="Basic and acidic residues" evidence="7">
    <location>
        <begin position="67"/>
        <end position="81"/>
    </location>
</feature>
<feature type="region of interest" description="Disordered" evidence="7">
    <location>
        <begin position="53"/>
        <end position="81"/>
    </location>
</feature>
<organism evidence="9 10">
    <name type="scientific">Apostasia shenzhenica</name>
    <dbReference type="NCBI Taxonomy" id="1088818"/>
    <lineage>
        <taxon>Eukaryota</taxon>
        <taxon>Viridiplantae</taxon>
        <taxon>Streptophyta</taxon>
        <taxon>Embryophyta</taxon>
        <taxon>Tracheophyta</taxon>
        <taxon>Spermatophyta</taxon>
        <taxon>Magnoliopsida</taxon>
        <taxon>Liliopsida</taxon>
        <taxon>Asparagales</taxon>
        <taxon>Orchidaceae</taxon>
        <taxon>Apostasioideae</taxon>
        <taxon>Apostasia</taxon>
    </lineage>
</organism>
<dbReference type="GO" id="GO:0016887">
    <property type="term" value="F:ATP hydrolysis activity"/>
    <property type="evidence" value="ECO:0007669"/>
    <property type="project" value="InterPro"/>
</dbReference>
<dbReference type="PANTHER" id="PTHR48466:SF1">
    <property type="entry name" value="SMR DOMAIN-CONTAINING PROTEIN"/>
    <property type="match status" value="1"/>
</dbReference>
<dbReference type="InterPro" id="IPR027417">
    <property type="entry name" value="P-loop_NTPase"/>
</dbReference>
<evidence type="ECO:0000259" key="8">
    <source>
        <dbReference type="PROSITE" id="PS50828"/>
    </source>
</evidence>
<dbReference type="SMART" id="SM00463">
    <property type="entry name" value="SMR"/>
    <property type="match status" value="1"/>
</dbReference>
<dbReference type="PROSITE" id="PS50828">
    <property type="entry name" value="SMR"/>
    <property type="match status" value="1"/>
</dbReference>
<dbReference type="AlphaFoldDB" id="A0A2I0AJM3"/>
<dbReference type="Gene3D" id="3.40.50.300">
    <property type="entry name" value="P-loop containing nucleotide triphosphate hydrolases"/>
    <property type="match status" value="1"/>
</dbReference>